<evidence type="ECO:0000313" key="2">
    <source>
        <dbReference type="EMBL" id="KAJ8921093.1"/>
    </source>
</evidence>
<organism evidence="2 3">
    <name type="scientific">Exocentrus adspersus</name>
    <dbReference type="NCBI Taxonomy" id="1586481"/>
    <lineage>
        <taxon>Eukaryota</taxon>
        <taxon>Metazoa</taxon>
        <taxon>Ecdysozoa</taxon>
        <taxon>Arthropoda</taxon>
        <taxon>Hexapoda</taxon>
        <taxon>Insecta</taxon>
        <taxon>Pterygota</taxon>
        <taxon>Neoptera</taxon>
        <taxon>Endopterygota</taxon>
        <taxon>Coleoptera</taxon>
        <taxon>Polyphaga</taxon>
        <taxon>Cucujiformia</taxon>
        <taxon>Chrysomeloidea</taxon>
        <taxon>Cerambycidae</taxon>
        <taxon>Lamiinae</taxon>
        <taxon>Acanthocinini</taxon>
        <taxon>Exocentrus</taxon>
    </lineage>
</organism>
<dbReference type="GO" id="GO:0005615">
    <property type="term" value="C:extracellular space"/>
    <property type="evidence" value="ECO:0007669"/>
    <property type="project" value="TreeGrafter"/>
</dbReference>
<dbReference type="Proteomes" id="UP001159042">
    <property type="component" value="Unassembled WGS sequence"/>
</dbReference>
<dbReference type="Pfam" id="PF02995">
    <property type="entry name" value="DUF229"/>
    <property type="match status" value="1"/>
</dbReference>
<dbReference type="InterPro" id="IPR017850">
    <property type="entry name" value="Alkaline_phosphatase_core_sf"/>
</dbReference>
<dbReference type="PANTHER" id="PTHR10974:SF1">
    <property type="entry name" value="FI08016P-RELATED"/>
    <property type="match status" value="1"/>
</dbReference>
<name>A0AAV8W3R5_9CUCU</name>
<proteinExistence type="predicted"/>
<dbReference type="Gene3D" id="3.40.720.10">
    <property type="entry name" value="Alkaline Phosphatase, subunit A"/>
    <property type="match status" value="1"/>
</dbReference>
<keyword evidence="1" id="KW-1133">Transmembrane helix</keyword>
<comment type="caution">
    <text evidence="2">The sequence shown here is derived from an EMBL/GenBank/DDBJ whole genome shotgun (WGS) entry which is preliminary data.</text>
</comment>
<evidence type="ECO:0000256" key="1">
    <source>
        <dbReference type="SAM" id="Phobius"/>
    </source>
</evidence>
<dbReference type="InterPro" id="IPR004245">
    <property type="entry name" value="DUF229"/>
</dbReference>
<dbReference type="EMBL" id="JANEYG010000012">
    <property type="protein sequence ID" value="KAJ8921093.1"/>
    <property type="molecule type" value="Genomic_DNA"/>
</dbReference>
<evidence type="ECO:0008006" key="4">
    <source>
        <dbReference type="Google" id="ProtNLM"/>
    </source>
</evidence>
<sequence>MFSSVVNHMKGYTKIKRNPSNGMEADETKLKVPSVLWIPLLICGALLFFVDVFQIKYYSLVPTKAPLKAAFSGRKSLAGFAINTPGCRIPYMDPFDEHIMKFIEAPDAPECNKGVPALYKSNLTSVYLVNASLAFYDVMDPGELKCCYQAFWRKKPKADEGDNKVTYSVECYSLGDSANIDEEFIKVQCTYENNTIYKDMFAFVPLKNTTPVAVRISPRPLSVLVVGLDAVSRLNLHRQMPETVAYLTGIGAVELLGYNKVGDNTFPNLVPVLTGMFEGELRNSCWPTDKHHFDKCHFLWDDYKLKGYTTVYGEDSSWMGLFNYQRRGFQKQPTDYAYNFFNRIAEKEIGNAHSMNVDQCEGARLVYKDLLEYIGRFATTMDKNDVPYFGFFWGASLSHDYLNKPKLGDEDYRDFFKNLKEGGHLERTALVFMSDHGIRWGDIRQTYQGRMEERLPFVIISLPAWYRERYRRAYSNLQKNVRRLTTPFDLHETLKDLSSPYNLTEETTTTTTNSRGYSLFKEISPKRTCDDAEISSHWCTCQESFEINKTSTVVVQAANFAVDYINGELEGYAQCANLTLDVISNARLMTHESHIEGDNKIKDYMLTIRTLPGEGIFEMTVRHSVVRGKFEVIGSISRLNLYGKQSSCISDFHLKLYCYCKSLLY</sequence>
<keyword evidence="1" id="KW-0472">Membrane</keyword>
<keyword evidence="1" id="KW-0812">Transmembrane</keyword>
<dbReference type="CDD" id="cd16021">
    <property type="entry name" value="ALP_like"/>
    <property type="match status" value="1"/>
</dbReference>
<dbReference type="AlphaFoldDB" id="A0AAV8W3R5"/>
<keyword evidence="3" id="KW-1185">Reference proteome</keyword>
<reference evidence="2 3" key="1">
    <citation type="journal article" date="2023" name="Insect Mol. Biol.">
        <title>Genome sequencing provides insights into the evolution of gene families encoding plant cell wall-degrading enzymes in longhorned beetles.</title>
        <authorList>
            <person name="Shin N.R."/>
            <person name="Okamura Y."/>
            <person name="Kirsch R."/>
            <person name="Pauchet Y."/>
        </authorList>
    </citation>
    <scope>NUCLEOTIDE SEQUENCE [LARGE SCALE GENOMIC DNA]</scope>
    <source>
        <strain evidence="2">EAD_L_NR</strain>
    </source>
</reference>
<dbReference type="PANTHER" id="PTHR10974">
    <property type="entry name" value="FI08016P-RELATED"/>
    <property type="match status" value="1"/>
</dbReference>
<feature type="transmembrane region" description="Helical" evidence="1">
    <location>
        <begin position="36"/>
        <end position="58"/>
    </location>
</feature>
<gene>
    <name evidence="2" type="ORF">NQ315_015891</name>
</gene>
<protein>
    <recommendedName>
        <fullName evidence="4">DUF229 domain containing protein</fullName>
    </recommendedName>
</protein>
<dbReference type="FunFam" id="3.40.720.10:FF:000017">
    <property type="entry name" value="Predicted protein"/>
    <property type="match status" value="1"/>
</dbReference>
<accession>A0AAV8W3R5</accession>
<dbReference type="SUPFAM" id="SSF53649">
    <property type="entry name" value="Alkaline phosphatase-like"/>
    <property type="match status" value="1"/>
</dbReference>
<evidence type="ECO:0000313" key="3">
    <source>
        <dbReference type="Proteomes" id="UP001159042"/>
    </source>
</evidence>